<proteinExistence type="predicted"/>
<organism evidence="1 2">
    <name type="scientific">Eoetvoesiella caeni</name>
    <dbReference type="NCBI Taxonomy" id="645616"/>
    <lineage>
        <taxon>Bacteria</taxon>
        <taxon>Pseudomonadati</taxon>
        <taxon>Pseudomonadota</taxon>
        <taxon>Betaproteobacteria</taxon>
        <taxon>Burkholderiales</taxon>
        <taxon>Alcaligenaceae</taxon>
        <taxon>Eoetvoesiella</taxon>
    </lineage>
</organism>
<dbReference type="EMBL" id="QNRQ01000009">
    <property type="protein sequence ID" value="RBP37527.1"/>
    <property type="molecule type" value="Genomic_DNA"/>
</dbReference>
<dbReference type="AlphaFoldDB" id="A0A366H7L6"/>
<name>A0A366H7L6_9BURK</name>
<comment type="caution">
    <text evidence="1">The sequence shown here is derived from an EMBL/GenBank/DDBJ whole genome shotgun (WGS) entry which is preliminary data.</text>
</comment>
<sequence>MSDIPENFDTDIATLVAALSCGDLDEHEIARIVGICRQALENPAAVLAENYGTEAAEVAQYDPQGVIAFIVFIELEDYFAVADTVDELHEQIIAAFEAPQLPDYPYDDNDFETVSDYFQWLDAQLLEHHAAYRLIHFGQSYTNDFQTVLVHREGTDSLLALCRKLKLEAEYCE</sequence>
<gene>
    <name evidence="1" type="ORF">DFR37_10991</name>
</gene>
<protein>
    <submittedName>
        <fullName evidence="1">Uncharacterized protein</fullName>
    </submittedName>
</protein>
<dbReference type="RefSeq" id="WP_113934220.1">
    <property type="nucleotide sequence ID" value="NZ_JACCEU010000006.1"/>
</dbReference>
<dbReference type="OrthoDB" id="8686123at2"/>
<dbReference type="Proteomes" id="UP000253628">
    <property type="component" value="Unassembled WGS sequence"/>
</dbReference>
<accession>A0A366H7L6</accession>
<reference evidence="1 2" key="1">
    <citation type="submission" date="2018-06" db="EMBL/GenBank/DDBJ databases">
        <title>Genomic Encyclopedia of Type Strains, Phase IV (KMG-IV): sequencing the most valuable type-strain genomes for metagenomic binning, comparative biology and taxonomic classification.</title>
        <authorList>
            <person name="Goeker M."/>
        </authorList>
    </citation>
    <scope>NUCLEOTIDE SEQUENCE [LARGE SCALE GENOMIC DNA]</scope>
    <source>
        <strain evidence="1 2">DSM 25520</strain>
    </source>
</reference>
<keyword evidence="2" id="KW-1185">Reference proteome</keyword>
<evidence type="ECO:0000313" key="1">
    <source>
        <dbReference type="EMBL" id="RBP37527.1"/>
    </source>
</evidence>
<evidence type="ECO:0000313" key="2">
    <source>
        <dbReference type="Proteomes" id="UP000253628"/>
    </source>
</evidence>